<sequence>MTSLEVYDGGTAFVAGIQNFHYGEDFVEIRDVLSEELAACADGRFIDPTGEDWASAPNLLRGHQVLVLLGDTGTGRRTAGLRLLQDLCDSKRLHEFEPTWSRPQVRLLPPVAKGHGYLLDLSEHRPSEDFSRDLLAWARNRHVAVVILGAPNTWEGPGADRLKEQTVLHFSPNALELVQQELLAFGSNDRTYLLHSHAFADVWDSNPKAADACRLARIIRDAPDPDVERIIAEYGDWESWLSANFPGDLEIRVLLWSAAFCDGGRRSSVLDMAEDLLRRLGYSQEPADILGGRFTSQRLKDAAVERYGDRVRLSPTHHGLASAVRRHLWDEARLLDLLTAWAVDQAARLPADDAERVVDALLDLALLYRDTKIINRLRDGLMTERRPLAVQALARAALDPRLGRYVRSRLYTWLTGAPSQSLVDLVADICAGPFGEHEPDMALVRLHWAALKTPDPGSEAVARAFVTLATAQPKIIEKVFAWLDTVKSERAGIVAFLSLASSGSGVALLCGKHGQALADRIVRQSIILAFCRSLTFTETRMVAQAAIEAWVNLVEGEHLSADASEEVLGAVLAPWVRDDVISSFLPKRPLNPTYFRDRVFARAVQLSQESARVQGE</sequence>
<organism evidence="1 2">
    <name type="scientific">Actinocorallia herbida</name>
    <dbReference type="NCBI Taxonomy" id="58109"/>
    <lineage>
        <taxon>Bacteria</taxon>
        <taxon>Bacillati</taxon>
        <taxon>Actinomycetota</taxon>
        <taxon>Actinomycetes</taxon>
        <taxon>Streptosporangiales</taxon>
        <taxon>Thermomonosporaceae</taxon>
        <taxon>Actinocorallia</taxon>
    </lineage>
</organism>
<evidence type="ECO:0000313" key="1">
    <source>
        <dbReference type="EMBL" id="ROO90588.1"/>
    </source>
</evidence>
<dbReference type="AlphaFoldDB" id="A0A3N1DBU7"/>
<keyword evidence="2" id="KW-1185">Reference proteome</keyword>
<dbReference type="OrthoDB" id="4182570at2"/>
<accession>A0A3N1DBU7</accession>
<evidence type="ECO:0000313" key="2">
    <source>
        <dbReference type="Proteomes" id="UP000272400"/>
    </source>
</evidence>
<name>A0A3N1DBU7_9ACTN</name>
<comment type="caution">
    <text evidence="1">The sequence shown here is derived from an EMBL/GenBank/DDBJ whole genome shotgun (WGS) entry which is preliminary data.</text>
</comment>
<dbReference type="Proteomes" id="UP000272400">
    <property type="component" value="Unassembled WGS sequence"/>
</dbReference>
<dbReference type="RefSeq" id="WP_123669523.1">
    <property type="nucleotide sequence ID" value="NZ_RJKE01000001.1"/>
</dbReference>
<protein>
    <submittedName>
        <fullName evidence="1">Uncharacterized protein</fullName>
    </submittedName>
</protein>
<dbReference type="EMBL" id="RJKE01000001">
    <property type="protein sequence ID" value="ROO90588.1"/>
    <property type="molecule type" value="Genomic_DNA"/>
</dbReference>
<proteinExistence type="predicted"/>
<reference evidence="1 2" key="1">
    <citation type="submission" date="2018-11" db="EMBL/GenBank/DDBJ databases">
        <title>Sequencing the genomes of 1000 actinobacteria strains.</title>
        <authorList>
            <person name="Klenk H.-P."/>
        </authorList>
    </citation>
    <scope>NUCLEOTIDE SEQUENCE [LARGE SCALE GENOMIC DNA]</scope>
    <source>
        <strain evidence="1 2">DSM 44254</strain>
    </source>
</reference>
<gene>
    <name evidence="1" type="ORF">EDD29_8319</name>
</gene>